<evidence type="ECO:0000256" key="1">
    <source>
        <dbReference type="SAM" id="MobiDB-lite"/>
    </source>
</evidence>
<keyword evidence="3" id="KW-1185">Reference proteome</keyword>
<dbReference type="SUPFAM" id="SSF57756">
    <property type="entry name" value="Retrovirus zinc finger-like domains"/>
    <property type="match status" value="1"/>
</dbReference>
<dbReference type="GO" id="GO:0003676">
    <property type="term" value="F:nucleic acid binding"/>
    <property type="evidence" value="ECO:0007669"/>
    <property type="project" value="InterPro"/>
</dbReference>
<dbReference type="Gene3D" id="4.10.60.10">
    <property type="entry name" value="Zinc finger, CCHC-type"/>
    <property type="match status" value="1"/>
</dbReference>
<dbReference type="AlphaFoldDB" id="A0A444YAS2"/>
<proteinExistence type="predicted"/>
<dbReference type="GO" id="GO:0008270">
    <property type="term" value="F:zinc ion binding"/>
    <property type="evidence" value="ECO:0007669"/>
    <property type="project" value="InterPro"/>
</dbReference>
<feature type="compositionally biased region" description="Basic residues" evidence="1">
    <location>
        <begin position="115"/>
        <end position="131"/>
    </location>
</feature>
<accession>A0A444YAS2</accession>
<feature type="compositionally biased region" description="Basic and acidic residues" evidence="1">
    <location>
        <begin position="141"/>
        <end position="154"/>
    </location>
</feature>
<feature type="region of interest" description="Disordered" evidence="1">
    <location>
        <begin position="93"/>
        <end position="161"/>
    </location>
</feature>
<dbReference type="Proteomes" id="UP000289738">
    <property type="component" value="Chromosome B07"/>
</dbReference>
<reference evidence="2 3" key="1">
    <citation type="submission" date="2019-01" db="EMBL/GenBank/DDBJ databases">
        <title>Sequencing of cultivated peanut Arachis hypogaea provides insights into genome evolution and oil improvement.</title>
        <authorList>
            <person name="Chen X."/>
        </authorList>
    </citation>
    <scope>NUCLEOTIDE SEQUENCE [LARGE SCALE GENOMIC DNA]</scope>
    <source>
        <strain evidence="3">cv. Fuhuasheng</strain>
        <tissue evidence="2">Leaves</tissue>
    </source>
</reference>
<feature type="region of interest" description="Disordered" evidence="1">
    <location>
        <begin position="57"/>
        <end position="81"/>
    </location>
</feature>
<gene>
    <name evidence="2" type="ORF">Ahy_B07g086904</name>
</gene>
<evidence type="ECO:0008006" key="4">
    <source>
        <dbReference type="Google" id="ProtNLM"/>
    </source>
</evidence>
<evidence type="ECO:0000313" key="2">
    <source>
        <dbReference type="EMBL" id="RYQ99051.1"/>
    </source>
</evidence>
<evidence type="ECO:0000313" key="3">
    <source>
        <dbReference type="Proteomes" id="UP000289738"/>
    </source>
</evidence>
<name>A0A444YAS2_ARAHY</name>
<comment type="caution">
    <text evidence="2">The sequence shown here is derived from an EMBL/GenBank/DDBJ whole genome shotgun (WGS) entry which is preliminary data.</text>
</comment>
<sequence>MASHGRSRERNRDQGRRANEVTIPIDSLTDIVTAMTSVAAAIGTVAAATIRVMDGMEPQAGTGNNDDNEYEGGHNAPNTGVPLSYLEQVNVGQAMGESSRRAEVARSDHREPFTKKKGKITPRSQTFKKNRLVASHSQHWSNDRRNDNRPDPNAKGKTSTQLDDLRCPRCKKYHPNRPCRTRLGVCYKYEKSGHIARDCPHKKRQDAVESDLQTRGNHKLAVEFLTTLRIINICMIHL</sequence>
<dbReference type="EMBL" id="SDMP01000017">
    <property type="protein sequence ID" value="RYQ99051.1"/>
    <property type="molecule type" value="Genomic_DNA"/>
</dbReference>
<feature type="compositionally biased region" description="Basic and acidic residues" evidence="1">
    <location>
        <begin position="98"/>
        <end position="114"/>
    </location>
</feature>
<dbReference type="InterPro" id="IPR036875">
    <property type="entry name" value="Znf_CCHC_sf"/>
</dbReference>
<protein>
    <recommendedName>
        <fullName evidence="4">CCHC-type domain-containing protein</fullName>
    </recommendedName>
</protein>
<organism evidence="2 3">
    <name type="scientific">Arachis hypogaea</name>
    <name type="common">Peanut</name>
    <dbReference type="NCBI Taxonomy" id="3818"/>
    <lineage>
        <taxon>Eukaryota</taxon>
        <taxon>Viridiplantae</taxon>
        <taxon>Streptophyta</taxon>
        <taxon>Embryophyta</taxon>
        <taxon>Tracheophyta</taxon>
        <taxon>Spermatophyta</taxon>
        <taxon>Magnoliopsida</taxon>
        <taxon>eudicotyledons</taxon>
        <taxon>Gunneridae</taxon>
        <taxon>Pentapetalae</taxon>
        <taxon>rosids</taxon>
        <taxon>fabids</taxon>
        <taxon>Fabales</taxon>
        <taxon>Fabaceae</taxon>
        <taxon>Papilionoideae</taxon>
        <taxon>50 kb inversion clade</taxon>
        <taxon>dalbergioids sensu lato</taxon>
        <taxon>Dalbergieae</taxon>
        <taxon>Pterocarpus clade</taxon>
        <taxon>Arachis</taxon>
    </lineage>
</organism>